<keyword evidence="3 5" id="KW-0687">Ribonucleoprotein</keyword>
<dbReference type="PANTHER" id="PTHR10746:SF6">
    <property type="entry name" value="LARGE RIBOSOMAL SUBUNIT PROTEIN UL4M"/>
    <property type="match status" value="1"/>
</dbReference>
<keyword evidence="5" id="KW-0694">RNA-binding</keyword>
<evidence type="ECO:0000256" key="2">
    <source>
        <dbReference type="ARBA" id="ARBA00022980"/>
    </source>
</evidence>
<organism evidence="7 8">
    <name type="scientific">Mucilaginibacter frigoritolerans</name>
    <dbReference type="NCBI Taxonomy" id="652788"/>
    <lineage>
        <taxon>Bacteria</taxon>
        <taxon>Pseudomonadati</taxon>
        <taxon>Bacteroidota</taxon>
        <taxon>Sphingobacteriia</taxon>
        <taxon>Sphingobacteriales</taxon>
        <taxon>Sphingobacteriaceae</taxon>
        <taxon>Mucilaginibacter</taxon>
    </lineage>
</organism>
<accession>A0A562TZW3</accession>
<keyword evidence="5" id="KW-0699">rRNA-binding</keyword>
<evidence type="ECO:0000313" key="8">
    <source>
        <dbReference type="Proteomes" id="UP000317010"/>
    </source>
</evidence>
<dbReference type="OrthoDB" id="9803201at2"/>
<evidence type="ECO:0000256" key="5">
    <source>
        <dbReference type="HAMAP-Rule" id="MF_01328"/>
    </source>
</evidence>
<keyword evidence="2 5" id="KW-0689">Ribosomal protein</keyword>
<dbReference type="GO" id="GO:0005840">
    <property type="term" value="C:ribosome"/>
    <property type="evidence" value="ECO:0007669"/>
    <property type="project" value="UniProtKB-KW"/>
</dbReference>
<comment type="similarity">
    <text evidence="1 5">Belongs to the universal ribosomal protein uL4 family.</text>
</comment>
<protein>
    <recommendedName>
        <fullName evidence="4 5">Large ribosomal subunit protein uL4</fullName>
    </recommendedName>
</protein>
<dbReference type="InterPro" id="IPR013005">
    <property type="entry name" value="Ribosomal_uL4-like"/>
</dbReference>
<dbReference type="GO" id="GO:0019843">
    <property type="term" value="F:rRNA binding"/>
    <property type="evidence" value="ECO:0007669"/>
    <property type="project" value="UniProtKB-UniRule"/>
</dbReference>
<feature type="region of interest" description="Disordered" evidence="6">
    <location>
        <begin position="45"/>
        <end position="77"/>
    </location>
</feature>
<comment type="function">
    <text evidence="5">Forms part of the polypeptide exit tunnel.</text>
</comment>
<dbReference type="Proteomes" id="UP000317010">
    <property type="component" value="Unassembled WGS sequence"/>
</dbReference>
<keyword evidence="8" id="KW-1185">Reference proteome</keyword>
<gene>
    <name evidence="5" type="primary">rplD</name>
    <name evidence="7" type="ORF">JN11_03047</name>
</gene>
<dbReference type="RefSeq" id="WP_144913838.1">
    <property type="nucleotide sequence ID" value="NZ_VLLI01000008.1"/>
</dbReference>
<dbReference type="InterPro" id="IPR002136">
    <property type="entry name" value="Ribosomal_uL4"/>
</dbReference>
<dbReference type="SUPFAM" id="SSF52166">
    <property type="entry name" value="Ribosomal protein L4"/>
    <property type="match status" value="1"/>
</dbReference>
<comment type="caution">
    <text evidence="7">The sequence shown here is derived from an EMBL/GenBank/DDBJ whole genome shotgun (WGS) entry which is preliminary data.</text>
</comment>
<evidence type="ECO:0000313" key="7">
    <source>
        <dbReference type="EMBL" id="TWI98858.1"/>
    </source>
</evidence>
<dbReference type="Pfam" id="PF00573">
    <property type="entry name" value="Ribosomal_L4"/>
    <property type="match status" value="1"/>
</dbReference>
<dbReference type="GO" id="GO:1990904">
    <property type="term" value="C:ribonucleoprotein complex"/>
    <property type="evidence" value="ECO:0007669"/>
    <property type="project" value="UniProtKB-KW"/>
</dbReference>
<evidence type="ECO:0000256" key="3">
    <source>
        <dbReference type="ARBA" id="ARBA00023274"/>
    </source>
</evidence>
<dbReference type="NCBIfam" id="TIGR03953">
    <property type="entry name" value="rplD_bact"/>
    <property type="match status" value="1"/>
</dbReference>
<dbReference type="HAMAP" id="MF_01328_B">
    <property type="entry name" value="Ribosomal_uL4_B"/>
    <property type="match status" value="1"/>
</dbReference>
<comment type="subunit">
    <text evidence="5">Part of the 50S ribosomal subunit.</text>
</comment>
<evidence type="ECO:0000256" key="4">
    <source>
        <dbReference type="ARBA" id="ARBA00035244"/>
    </source>
</evidence>
<dbReference type="Gene3D" id="3.40.1370.10">
    <property type="match status" value="1"/>
</dbReference>
<evidence type="ECO:0000256" key="6">
    <source>
        <dbReference type="SAM" id="MobiDB-lite"/>
    </source>
</evidence>
<proteinExistence type="inferred from homology"/>
<dbReference type="PANTHER" id="PTHR10746">
    <property type="entry name" value="50S RIBOSOMAL PROTEIN L4"/>
    <property type="match status" value="1"/>
</dbReference>
<dbReference type="EMBL" id="VLLI01000008">
    <property type="protein sequence ID" value="TWI98858.1"/>
    <property type="molecule type" value="Genomic_DNA"/>
</dbReference>
<evidence type="ECO:0000256" key="1">
    <source>
        <dbReference type="ARBA" id="ARBA00010528"/>
    </source>
</evidence>
<reference evidence="7 8" key="1">
    <citation type="submission" date="2019-07" db="EMBL/GenBank/DDBJ databases">
        <title>Genomic Encyclopedia of Archaeal and Bacterial Type Strains, Phase II (KMG-II): from individual species to whole genera.</title>
        <authorList>
            <person name="Goeker M."/>
        </authorList>
    </citation>
    <scope>NUCLEOTIDE SEQUENCE [LARGE SCALE GENOMIC DNA]</scope>
    <source>
        <strain evidence="7 8">ATCC BAA-1854</strain>
    </source>
</reference>
<dbReference type="AlphaFoldDB" id="A0A562TZW3"/>
<dbReference type="InterPro" id="IPR023574">
    <property type="entry name" value="Ribosomal_uL4_dom_sf"/>
</dbReference>
<dbReference type="GO" id="GO:0006412">
    <property type="term" value="P:translation"/>
    <property type="evidence" value="ECO:0007669"/>
    <property type="project" value="UniProtKB-UniRule"/>
</dbReference>
<name>A0A562TZW3_9SPHI</name>
<comment type="function">
    <text evidence="5">One of the primary rRNA binding proteins, this protein initially binds near the 5'-end of the 23S rRNA. It is important during the early stages of 50S assembly. It makes multiple contacts with different domains of the 23S rRNA in the assembled 50S subunit and ribosome.</text>
</comment>
<dbReference type="GO" id="GO:0003735">
    <property type="term" value="F:structural constituent of ribosome"/>
    <property type="evidence" value="ECO:0007669"/>
    <property type="project" value="InterPro"/>
</dbReference>
<sequence length="209" mass="22858">MEVNVLNVSGKETGAKVQLPESVFGIEPNDHAIYLDVKQFLANQRQGTHKSKQRNEIAGSTRKLYKQKGTGGARAGSIKSPLFNGGGRVFGPQPRDYSFKLNKKLKALARKSALSYKAQDNNIVVLEDFSFDSIKTKNYVQLTADLNVTDVKTLLVLGAANNNVYLSSRNLKKTKVITADQLNTYDVLNAGKLILTSGALKTLEEALAK</sequence>